<dbReference type="AlphaFoldDB" id="A0ABD3KBE7"/>
<organism evidence="2 3">
    <name type="scientific">Eucalyptus globulus</name>
    <name type="common">Tasmanian blue gum</name>
    <dbReference type="NCBI Taxonomy" id="34317"/>
    <lineage>
        <taxon>Eukaryota</taxon>
        <taxon>Viridiplantae</taxon>
        <taxon>Streptophyta</taxon>
        <taxon>Embryophyta</taxon>
        <taxon>Tracheophyta</taxon>
        <taxon>Spermatophyta</taxon>
        <taxon>Magnoliopsida</taxon>
        <taxon>eudicotyledons</taxon>
        <taxon>Gunneridae</taxon>
        <taxon>Pentapetalae</taxon>
        <taxon>rosids</taxon>
        <taxon>malvids</taxon>
        <taxon>Myrtales</taxon>
        <taxon>Myrtaceae</taxon>
        <taxon>Myrtoideae</taxon>
        <taxon>Eucalypteae</taxon>
        <taxon>Eucalyptus</taxon>
    </lineage>
</organism>
<proteinExistence type="predicted"/>
<accession>A0ABD3KBE7</accession>
<dbReference type="Gene3D" id="1.10.10.10">
    <property type="entry name" value="Winged helix-like DNA-binding domain superfamily/Winged helix DNA-binding domain"/>
    <property type="match status" value="1"/>
</dbReference>
<evidence type="ECO:0000313" key="3">
    <source>
        <dbReference type="Proteomes" id="UP001634007"/>
    </source>
</evidence>
<dbReference type="InterPro" id="IPR036388">
    <property type="entry name" value="WH-like_DNA-bd_sf"/>
</dbReference>
<comment type="caution">
    <text evidence="2">The sequence shown here is derived from an EMBL/GenBank/DDBJ whole genome shotgun (WGS) entry which is preliminary data.</text>
</comment>
<keyword evidence="1" id="KW-0611">Plant defense</keyword>
<protein>
    <recommendedName>
        <fullName evidence="4">NB-ARC domain-containing protein</fullName>
    </recommendedName>
</protein>
<sequence length="152" mass="17247">MPEEALALFKKNVGKVLENCPKEIQDLAKDIAVECDGLPLALITVERAMAGKDDPREWRHALTTLRHKPHELVGMVEKVFHILKFSYDSLDDATQQACFLYCYRFPEDYPIIADELIELWIGEGLLGNTNDIYRILDKGACILGDLKRACLL</sequence>
<dbReference type="SUPFAM" id="SSF52540">
    <property type="entry name" value="P-loop containing nucleoside triphosphate hydrolases"/>
    <property type="match status" value="1"/>
</dbReference>
<keyword evidence="3" id="KW-1185">Reference proteome</keyword>
<dbReference type="Gene3D" id="1.10.8.430">
    <property type="entry name" value="Helical domain of apoptotic protease-activating factors"/>
    <property type="match status" value="1"/>
</dbReference>
<evidence type="ECO:0000256" key="1">
    <source>
        <dbReference type="ARBA" id="ARBA00022821"/>
    </source>
</evidence>
<dbReference type="InterPro" id="IPR042197">
    <property type="entry name" value="Apaf_helical"/>
</dbReference>
<evidence type="ECO:0000313" key="2">
    <source>
        <dbReference type="EMBL" id="KAL3737185.1"/>
    </source>
</evidence>
<name>A0ABD3KBE7_EUCGL</name>
<evidence type="ECO:0008006" key="4">
    <source>
        <dbReference type="Google" id="ProtNLM"/>
    </source>
</evidence>
<dbReference type="GO" id="GO:0006952">
    <property type="term" value="P:defense response"/>
    <property type="evidence" value="ECO:0007669"/>
    <property type="project" value="UniProtKB-KW"/>
</dbReference>
<dbReference type="Proteomes" id="UP001634007">
    <property type="component" value="Unassembled WGS sequence"/>
</dbReference>
<dbReference type="InterPro" id="IPR044974">
    <property type="entry name" value="Disease_R_plants"/>
</dbReference>
<dbReference type="FunFam" id="1.10.8.430:FF:000003">
    <property type="entry name" value="Probable disease resistance protein At5g66910"/>
    <property type="match status" value="1"/>
</dbReference>
<gene>
    <name evidence="2" type="ORF">ACJRO7_026018</name>
</gene>
<dbReference type="InterPro" id="IPR027417">
    <property type="entry name" value="P-loop_NTPase"/>
</dbReference>
<dbReference type="PANTHER" id="PTHR23155">
    <property type="entry name" value="DISEASE RESISTANCE PROTEIN RP"/>
    <property type="match status" value="1"/>
</dbReference>
<dbReference type="EMBL" id="JBJKBG010000006">
    <property type="protein sequence ID" value="KAL3737185.1"/>
    <property type="molecule type" value="Genomic_DNA"/>
</dbReference>
<dbReference type="PANTHER" id="PTHR23155:SF1044">
    <property type="entry name" value="DISEASE RESISTANCE PROTEIN RPS2"/>
    <property type="match status" value="1"/>
</dbReference>
<reference evidence="2 3" key="1">
    <citation type="submission" date="2024-11" db="EMBL/GenBank/DDBJ databases">
        <title>Chromosome-level genome assembly of Eucalyptus globulus Labill. provides insights into its genome evolution.</title>
        <authorList>
            <person name="Li X."/>
        </authorList>
    </citation>
    <scope>NUCLEOTIDE SEQUENCE [LARGE SCALE GENOMIC DNA]</scope>
    <source>
        <strain evidence="2">CL2024</strain>
        <tissue evidence="2">Fresh tender leaves</tissue>
    </source>
</reference>